<evidence type="ECO:0000256" key="5">
    <source>
        <dbReference type="ARBA" id="ARBA00023163"/>
    </source>
</evidence>
<dbReference type="InterPro" id="IPR039425">
    <property type="entry name" value="RNA_pol_sigma-70-like"/>
</dbReference>
<evidence type="ECO:0000256" key="2">
    <source>
        <dbReference type="ARBA" id="ARBA00023015"/>
    </source>
</evidence>
<protein>
    <submittedName>
        <fullName evidence="7">RNA polymerase sigma factor Y</fullName>
    </submittedName>
</protein>
<dbReference type="GO" id="GO:0006352">
    <property type="term" value="P:DNA-templated transcription initiation"/>
    <property type="evidence" value="ECO:0007669"/>
    <property type="project" value="InterPro"/>
</dbReference>
<evidence type="ECO:0000256" key="3">
    <source>
        <dbReference type="ARBA" id="ARBA00023082"/>
    </source>
</evidence>
<dbReference type="PANTHER" id="PTHR43133:SF8">
    <property type="entry name" value="RNA POLYMERASE SIGMA FACTOR HI_1459-RELATED"/>
    <property type="match status" value="1"/>
</dbReference>
<evidence type="ECO:0000256" key="1">
    <source>
        <dbReference type="ARBA" id="ARBA00010641"/>
    </source>
</evidence>
<dbReference type="InterPro" id="IPR013324">
    <property type="entry name" value="RNA_pol_sigma_r3/r4-like"/>
</dbReference>
<dbReference type="InterPro" id="IPR007627">
    <property type="entry name" value="RNA_pol_sigma70_r2"/>
</dbReference>
<dbReference type="InterPro" id="IPR036388">
    <property type="entry name" value="WH-like_DNA-bd_sf"/>
</dbReference>
<proteinExistence type="inferred from homology"/>
<sequence length="210" mass="23762">MSELQPAGSAHVGTESSLSPSLLERLQDHSEMAWQRLDYLYRQVVCGWCRAAGLSAADAEDVTQWVFQAVASHIGQFRRQPGWSFRAWLWTITQNKLRDHFRRASRQAAVPGGTTFQEMLGNVPDSCSALETTSPPPPSQEERQELLRRALELLQSEFEPRTWQAFWKLVIEDKTAADVAAELGMSKGAVYVAKSRVLKRLREEFADLLE</sequence>
<keyword evidence="2" id="KW-0805">Transcription regulation</keyword>
<evidence type="ECO:0000259" key="6">
    <source>
        <dbReference type="Pfam" id="PF04542"/>
    </source>
</evidence>
<keyword evidence="4" id="KW-0238">DNA-binding</keyword>
<dbReference type="Gene3D" id="1.10.1740.10">
    <property type="match status" value="1"/>
</dbReference>
<dbReference type="GO" id="GO:0016987">
    <property type="term" value="F:sigma factor activity"/>
    <property type="evidence" value="ECO:0007669"/>
    <property type="project" value="UniProtKB-KW"/>
</dbReference>
<dbReference type="GO" id="GO:0003677">
    <property type="term" value="F:DNA binding"/>
    <property type="evidence" value="ECO:0007669"/>
    <property type="project" value="UniProtKB-KW"/>
</dbReference>
<evidence type="ECO:0000256" key="4">
    <source>
        <dbReference type="ARBA" id="ARBA00023125"/>
    </source>
</evidence>
<accession>H5SIK4</accession>
<reference evidence="7" key="2">
    <citation type="journal article" date="2012" name="PLoS ONE">
        <title>A Deeply Branching Thermophilic Bacterium with an Ancient Acetyl-CoA Pathway Dominates a Subsurface Ecosystem.</title>
        <authorList>
            <person name="Takami H."/>
            <person name="Noguchi H."/>
            <person name="Takaki Y."/>
            <person name="Uchiyama I."/>
            <person name="Toyoda A."/>
            <person name="Nishi S."/>
            <person name="Chee G.-J."/>
            <person name="Arai W."/>
            <person name="Nunoura T."/>
            <person name="Itoh T."/>
            <person name="Hattori M."/>
            <person name="Takai K."/>
        </authorList>
    </citation>
    <scope>NUCLEOTIDE SEQUENCE</scope>
</reference>
<evidence type="ECO:0000313" key="7">
    <source>
        <dbReference type="EMBL" id="BAL55990.1"/>
    </source>
</evidence>
<dbReference type="Gene3D" id="1.10.10.10">
    <property type="entry name" value="Winged helix-like DNA-binding domain superfamily/Winged helix DNA-binding domain"/>
    <property type="match status" value="1"/>
</dbReference>
<dbReference type="PANTHER" id="PTHR43133">
    <property type="entry name" value="RNA POLYMERASE ECF-TYPE SIGMA FACTO"/>
    <property type="match status" value="1"/>
</dbReference>
<comment type="similarity">
    <text evidence="1">Belongs to the sigma-70 factor family. ECF subfamily.</text>
</comment>
<dbReference type="SUPFAM" id="SSF88659">
    <property type="entry name" value="Sigma3 and sigma4 domains of RNA polymerase sigma factors"/>
    <property type="match status" value="1"/>
</dbReference>
<dbReference type="EMBL" id="AP011734">
    <property type="protein sequence ID" value="BAL55990.1"/>
    <property type="molecule type" value="Genomic_DNA"/>
</dbReference>
<feature type="domain" description="RNA polymerase sigma-70 region 2" evidence="6">
    <location>
        <begin position="41"/>
        <end position="106"/>
    </location>
</feature>
<dbReference type="NCBIfam" id="TIGR02937">
    <property type="entry name" value="sigma70-ECF"/>
    <property type="match status" value="1"/>
</dbReference>
<keyword evidence="5" id="KW-0804">Transcription</keyword>
<dbReference type="SUPFAM" id="SSF88946">
    <property type="entry name" value="Sigma2 domain of RNA polymerase sigma factors"/>
    <property type="match status" value="1"/>
</dbReference>
<name>H5SIK4_9BACT</name>
<dbReference type="InterPro" id="IPR013325">
    <property type="entry name" value="RNA_pol_sigma_r2"/>
</dbReference>
<reference evidence="7" key="1">
    <citation type="journal article" date="2005" name="Environ. Microbiol.">
        <title>Genetic and functional properties of uncultivated thermophilic crenarchaeotes from a subsurface gold mine as revealed by analysis of genome fragments.</title>
        <authorList>
            <person name="Nunoura T."/>
            <person name="Hirayama H."/>
            <person name="Takami H."/>
            <person name="Oida H."/>
            <person name="Nishi S."/>
            <person name="Shimamura S."/>
            <person name="Suzuki Y."/>
            <person name="Inagaki F."/>
            <person name="Takai K."/>
            <person name="Nealson K.H."/>
            <person name="Horikoshi K."/>
        </authorList>
    </citation>
    <scope>NUCLEOTIDE SEQUENCE</scope>
</reference>
<dbReference type="InterPro" id="IPR014284">
    <property type="entry name" value="RNA_pol_sigma-70_dom"/>
</dbReference>
<dbReference type="Pfam" id="PF04542">
    <property type="entry name" value="Sigma70_r2"/>
    <property type="match status" value="1"/>
</dbReference>
<keyword evidence="3" id="KW-0731">Sigma factor</keyword>
<dbReference type="AlphaFoldDB" id="H5SIK4"/>
<organism evidence="7">
    <name type="scientific">uncultured Planctomycetota bacterium</name>
    <dbReference type="NCBI Taxonomy" id="120965"/>
    <lineage>
        <taxon>Bacteria</taxon>
        <taxon>Pseudomonadati</taxon>
        <taxon>Planctomycetota</taxon>
        <taxon>environmental samples</taxon>
    </lineage>
</organism>
<gene>
    <name evidence="7" type="ORF">HGMM_F33C03C33</name>
</gene>